<evidence type="ECO:0000313" key="2">
    <source>
        <dbReference type="EMBL" id="AZV79098.1"/>
    </source>
</evidence>
<proteinExistence type="predicted"/>
<accession>A0A3T0N501</accession>
<keyword evidence="1" id="KW-0812">Transmembrane</keyword>
<dbReference type="KEGG" id="sedi:EBB79_15270"/>
<organism evidence="2 3">
    <name type="scientific">Parasedimentitalea marina</name>
    <dbReference type="NCBI Taxonomy" id="2483033"/>
    <lineage>
        <taxon>Bacteria</taxon>
        <taxon>Pseudomonadati</taxon>
        <taxon>Pseudomonadota</taxon>
        <taxon>Alphaproteobacteria</taxon>
        <taxon>Rhodobacterales</taxon>
        <taxon>Paracoccaceae</taxon>
        <taxon>Parasedimentitalea</taxon>
    </lineage>
</organism>
<dbReference type="EMBL" id="CP033219">
    <property type="protein sequence ID" value="AZV79098.1"/>
    <property type="molecule type" value="Genomic_DNA"/>
</dbReference>
<dbReference type="RefSeq" id="WP_127749647.1">
    <property type="nucleotide sequence ID" value="NZ_CP033219.1"/>
</dbReference>
<keyword evidence="1" id="KW-0472">Membrane</keyword>
<name>A0A3T0N501_9RHOB</name>
<reference evidence="2 3" key="1">
    <citation type="submission" date="2018-10" db="EMBL/GenBank/DDBJ databases">
        <title>Parasedimentitalea marina sp. nov., a psychrophilic bacterium isolated from deep seawater of the New Britain Trench.</title>
        <authorList>
            <person name="Cao J."/>
        </authorList>
    </citation>
    <scope>NUCLEOTIDE SEQUENCE [LARGE SCALE GENOMIC DNA]</scope>
    <source>
        <strain evidence="2 3">W43</strain>
    </source>
</reference>
<sequence length="223" mass="23833">MSDTDSFIDEVTEEVRRDRMFLMMKRYGWIGAVVVVAIVAGAAYREYDRAQTSAAAESLGDAVIAALAENETDKRAEALATIDAETPGGDAILKMLQAGALANSDQGDAAVTLLAEISTNADLPLIYRHIATFKALGLQYDSLSAQDRRIQYETLAQPGAPLRLLAQEQLALIDIADGDAEAAIARLQAILEDAEVTADLQDRARQVIVALGGTLDEPEISQG</sequence>
<evidence type="ECO:0000256" key="1">
    <source>
        <dbReference type="SAM" id="Phobius"/>
    </source>
</evidence>
<dbReference type="OrthoDB" id="7173339at2"/>
<feature type="transmembrane region" description="Helical" evidence="1">
    <location>
        <begin position="26"/>
        <end position="44"/>
    </location>
</feature>
<protein>
    <recommendedName>
        <fullName evidence="4">Tetratricopeptide repeat-like domain-containing protein</fullName>
    </recommendedName>
</protein>
<dbReference type="AlphaFoldDB" id="A0A3T0N501"/>
<dbReference type="Proteomes" id="UP000283063">
    <property type="component" value="Chromosome"/>
</dbReference>
<keyword evidence="1" id="KW-1133">Transmembrane helix</keyword>
<gene>
    <name evidence="2" type="ORF">EBB79_15270</name>
</gene>
<evidence type="ECO:0008006" key="4">
    <source>
        <dbReference type="Google" id="ProtNLM"/>
    </source>
</evidence>
<keyword evidence="3" id="KW-1185">Reference proteome</keyword>
<evidence type="ECO:0000313" key="3">
    <source>
        <dbReference type="Proteomes" id="UP000283063"/>
    </source>
</evidence>